<organism evidence="1">
    <name type="scientific">Compsopogon caeruleus</name>
    <dbReference type="NCBI Taxonomy" id="31354"/>
    <lineage>
        <taxon>Eukaryota</taxon>
        <taxon>Rhodophyta</taxon>
        <taxon>Compsopogonophyceae</taxon>
        <taxon>Compsopogonales</taxon>
        <taxon>Compsopogonaceae</taxon>
        <taxon>Compsopogon</taxon>
    </lineage>
</organism>
<reference evidence="1" key="1">
    <citation type="submission" date="2021-01" db="EMBL/GenBank/DDBJ databases">
        <authorList>
            <person name="Corre E."/>
            <person name="Pelletier E."/>
            <person name="Niang G."/>
            <person name="Scheremetjew M."/>
            <person name="Finn R."/>
            <person name="Kale V."/>
            <person name="Holt S."/>
            <person name="Cochrane G."/>
            <person name="Meng A."/>
            <person name="Brown T."/>
            <person name="Cohen L."/>
        </authorList>
    </citation>
    <scope>NUCLEOTIDE SEQUENCE</scope>
    <source>
        <strain evidence="1">SAG 36.94</strain>
    </source>
</reference>
<dbReference type="EMBL" id="HBGH01017481">
    <property type="protein sequence ID" value="CAD9237575.1"/>
    <property type="molecule type" value="Transcribed_RNA"/>
</dbReference>
<accession>A0A6T6DFS2</accession>
<proteinExistence type="predicted"/>
<protein>
    <submittedName>
        <fullName evidence="1">Uncharacterized protein</fullName>
    </submittedName>
</protein>
<dbReference type="AlphaFoldDB" id="A0A6T6DFS2"/>
<name>A0A6T6DFS2_9RHOD</name>
<evidence type="ECO:0000313" key="1">
    <source>
        <dbReference type="EMBL" id="CAD9237575.1"/>
    </source>
</evidence>
<gene>
    <name evidence="1" type="ORF">CCAE0312_LOCUS9674</name>
    <name evidence="2" type="ORF">CCAE0312_LOCUS9678</name>
</gene>
<evidence type="ECO:0000313" key="2">
    <source>
        <dbReference type="EMBL" id="CAD9237579.1"/>
    </source>
</evidence>
<dbReference type="EMBL" id="HBGH01017492">
    <property type="protein sequence ID" value="CAD9237579.1"/>
    <property type="molecule type" value="Transcribed_RNA"/>
</dbReference>
<sequence>MESFRVGIGQMRRQWRRNTTANTGAKSVKQILKEQNLRVDWRSKDISTSDDNWDSFADAIPPASDAPACKVEKILSVNSLGHDRAIDFSSFTSTSSDEGFRRTVSFNSMVEVVEFDLESLKHRTSRALFP</sequence>